<feature type="compositionally biased region" description="Low complexity" evidence="9">
    <location>
        <begin position="274"/>
        <end position="311"/>
    </location>
</feature>
<dbReference type="InterPro" id="IPR052253">
    <property type="entry name" value="CR1/CR2-DNA-binding_regulator"/>
</dbReference>
<dbReference type="STRING" id="6669.E9GW46"/>
<evidence type="ECO:0000256" key="2">
    <source>
        <dbReference type="ARBA" id="ARBA00022723"/>
    </source>
</evidence>
<evidence type="ECO:0000313" key="12">
    <source>
        <dbReference type="Proteomes" id="UP000000305"/>
    </source>
</evidence>
<keyword evidence="2" id="KW-0479">Metal-binding</keyword>
<dbReference type="Pfam" id="PF15997">
    <property type="entry name" value="DUF4772"/>
    <property type="match status" value="1"/>
</dbReference>
<dbReference type="Proteomes" id="UP000000305">
    <property type="component" value="Unassembled WGS sequence"/>
</dbReference>
<dbReference type="EMBL" id="GL732569">
    <property type="protein sequence ID" value="EFX76328.1"/>
    <property type="molecule type" value="Genomic_DNA"/>
</dbReference>
<keyword evidence="12" id="KW-1185">Reference proteome</keyword>
<keyword evidence="6" id="KW-0238">DNA-binding</keyword>
<evidence type="ECO:0000313" key="11">
    <source>
        <dbReference type="EMBL" id="EFX76328.1"/>
    </source>
</evidence>
<organism evidence="11 12">
    <name type="scientific">Daphnia pulex</name>
    <name type="common">Water flea</name>
    <dbReference type="NCBI Taxonomy" id="6669"/>
    <lineage>
        <taxon>Eukaryota</taxon>
        <taxon>Metazoa</taxon>
        <taxon>Ecdysozoa</taxon>
        <taxon>Arthropoda</taxon>
        <taxon>Crustacea</taxon>
        <taxon>Branchiopoda</taxon>
        <taxon>Diplostraca</taxon>
        <taxon>Cladocera</taxon>
        <taxon>Anomopoda</taxon>
        <taxon>Daphniidae</taxon>
        <taxon>Daphnia</taxon>
    </lineage>
</organism>
<protein>
    <recommendedName>
        <fullName evidence="10">DUF4772 domain-containing protein</fullName>
    </recommendedName>
</protein>
<evidence type="ECO:0000256" key="5">
    <source>
        <dbReference type="ARBA" id="ARBA00023015"/>
    </source>
</evidence>
<evidence type="ECO:0000256" key="1">
    <source>
        <dbReference type="ARBA" id="ARBA00004123"/>
    </source>
</evidence>
<feature type="region of interest" description="Disordered" evidence="9">
    <location>
        <begin position="345"/>
        <end position="366"/>
    </location>
</feature>
<evidence type="ECO:0000256" key="7">
    <source>
        <dbReference type="ARBA" id="ARBA00023163"/>
    </source>
</evidence>
<keyword evidence="3" id="KW-0863">Zinc-finger</keyword>
<keyword evidence="8" id="KW-0539">Nucleus</keyword>
<evidence type="ECO:0000256" key="4">
    <source>
        <dbReference type="ARBA" id="ARBA00022833"/>
    </source>
</evidence>
<keyword evidence="5" id="KW-0805">Transcription regulation</keyword>
<keyword evidence="7" id="KW-0804">Transcription</keyword>
<proteinExistence type="predicted"/>
<dbReference type="GO" id="GO:0003700">
    <property type="term" value="F:DNA-binding transcription factor activity"/>
    <property type="evidence" value="ECO:0000318"/>
    <property type="project" value="GO_Central"/>
</dbReference>
<feature type="region of interest" description="Disordered" evidence="9">
    <location>
        <begin position="539"/>
        <end position="574"/>
    </location>
</feature>
<dbReference type="GO" id="GO:0005634">
    <property type="term" value="C:nucleus"/>
    <property type="evidence" value="ECO:0000318"/>
    <property type="project" value="GO_Central"/>
</dbReference>
<dbReference type="PANTHER" id="PTHR13006:SF9">
    <property type="entry name" value="GLUCOSE TRANSPORTER 4 ENHANCER FACTOR, ISOFORM G"/>
    <property type="match status" value="1"/>
</dbReference>
<reference evidence="11 12" key="1">
    <citation type="journal article" date="2011" name="Science">
        <title>The ecoresponsive genome of Daphnia pulex.</title>
        <authorList>
            <person name="Colbourne J.K."/>
            <person name="Pfrender M.E."/>
            <person name="Gilbert D."/>
            <person name="Thomas W.K."/>
            <person name="Tucker A."/>
            <person name="Oakley T.H."/>
            <person name="Tokishita S."/>
            <person name="Aerts A."/>
            <person name="Arnold G.J."/>
            <person name="Basu M.K."/>
            <person name="Bauer D.J."/>
            <person name="Caceres C.E."/>
            <person name="Carmel L."/>
            <person name="Casola C."/>
            <person name="Choi J.H."/>
            <person name="Detter J.C."/>
            <person name="Dong Q."/>
            <person name="Dusheyko S."/>
            <person name="Eads B.D."/>
            <person name="Frohlich T."/>
            <person name="Geiler-Samerotte K.A."/>
            <person name="Gerlach D."/>
            <person name="Hatcher P."/>
            <person name="Jogdeo S."/>
            <person name="Krijgsveld J."/>
            <person name="Kriventseva E.V."/>
            <person name="Kultz D."/>
            <person name="Laforsch C."/>
            <person name="Lindquist E."/>
            <person name="Lopez J."/>
            <person name="Manak J.R."/>
            <person name="Muller J."/>
            <person name="Pangilinan J."/>
            <person name="Patwardhan R.P."/>
            <person name="Pitluck S."/>
            <person name="Pritham E.J."/>
            <person name="Rechtsteiner A."/>
            <person name="Rho M."/>
            <person name="Rogozin I.B."/>
            <person name="Sakarya O."/>
            <person name="Salamov A."/>
            <person name="Schaack S."/>
            <person name="Shapiro H."/>
            <person name="Shiga Y."/>
            <person name="Skalitzky C."/>
            <person name="Smith Z."/>
            <person name="Souvorov A."/>
            <person name="Sung W."/>
            <person name="Tang Z."/>
            <person name="Tsuchiya D."/>
            <person name="Tu H."/>
            <person name="Vos H."/>
            <person name="Wang M."/>
            <person name="Wolf Y.I."/>
            <person name="Yamagata H."/>
            <person name="Yamada T."/>
            <person name="Ye Y."/>
            <person name="Shaw J.R."/>
            <person name="Andrews J."/>
            <person name="Crease T.J."/>
            <person name="Tang H."/>
            <person name="Lucas S.M."/>
            <person name="Robertson H.M."/>
            <person name="Bork P."/>
            <person name="Koonin E.V."/>
            <person name="Zdobnov E.M."/>
            <person name="Grigoriev I.V."/>
            <person name="Lynch M."/>
            <person name="Boore J.L."/>
        </authorList>
    </citation>
    <scope>NUCLEOTIDE SEQUENCE [LARGE SCALE GENOMIC DNA]</scope>
</reference>
<dbReference type="PhylomeDB" id="E9GW46"/>
<dbReference type="GO" id="GO:0008270">
    <property type="term" value="F:zinc ion binding"/>
    <property type="evidence" value="ECO:0007669"/>
    <property type="project" value="UniProtKB-KW"/>
</dbReference>
<evidence type="ECO:0000256" key="8">
    <source>
        <dbReference type="ARBA" id="ARBA00023242"/>
    </source>
</evidence>
<dbReference type="OrthoDB" id="5950721at2759"/>
<gene>
    <name evidence="11" type="ORF">DAPPUDRAFT_226110</name>
</gene>
<feature type="domain" description="DUF4772" evidence="10">
    <location>
        <begin position="5"/>
        <end position="124"/>
    </location>
</feature>
<comment type="subcellular location">
    <subcellularLocation>
        <location evidence="1">Nucleus</location>
    </subcellularLocation>
</comment>
<evidence type="ECO:0000256" key="9">
    <source>
        <dbReference type="SAM" id="MobiDB-lite"/>
    </source>
</evidence>
<feature type="region of interest" description="Disordered" evidence="9">
    <location>
        <begin position="184"/>
        <end position="233"/>
    </location>
</feature>
<evidence type="ECO:0000259" key="10">
    <source>
        <dbReference type="Pfam" id="PF15997"/>
    </source>
</evidence>
<evidence type="ECO:0000256" key="6">
    <source>
        <dbReference type="ARBA" id="ARBA00023125"/>
    </source>
</evidence>
<sequence>MSTGKRLAKRSIVGTKVVVLREDGLYYPGIIQAVKTAEMDPSRGQLFSHTKYAVRSIMETAGHPGHRQQLFEYSEVDLIGPGFQSTAGLTLQPGQKVYITFTGREVAGHVTKHRPDVDEVHITLQVSNSNSVDIVKRMEEVRLMESRKSLRLMDQHDVDFARLAEGVVGGLTASVNGHQDCAQSNPHQISVGNPPRKRCSSASTSGIDVPGAFFGSRKRRSSPSSANGAADVIMDEDEDSDVMDECAAAMVLMRLSCSPHSPRWEDVAAWQQSNHSSSSSSGAFSWRGSVSSSSDSPPHASSSSGSTGAAGRVLPVGTGRKLKFRSATPSPPLMSGSAPANFSGSLNKFHPGANRAPVAKNAQDDGIVSDESISECDEGPSPSQVRTIYQCTWPGCLTTTDNCEAIETHVRSIHLGPRQIDEEISDHEEEFYYTEVEEEGDEEIADQQSTTLPPMAEVVESSVAQTQSFQQPHPGWMASSPPTLSHMDMARPPHEDPEYQRALMKARPIAIPARVRSISWSSGYGYGSNALKQAKVVVSPKTSPSPAPPPAPPSTTGASVFTVKSSPVRRPRGEAKKCRKVYGMEHREQWCTQCKWKKACTRFGE</sequence>
<dbReference type="InterPro" id="IPR031940">
    <property type="entry name" value="DUF4772"/>
</dbReference>
<keyword evidence="4" id="KW-0862">Zinc</keyword>
<dbReference type="GO" id="GO:0000978">
    <property type="term" value="F:RNA polymerase II cis-regulatory region sequence-specific DNA binding"/>
    <property type="evidence" value="ECO:0000318"/>
    <property type="project" value="GO_Central"/>
</dbReference>
<dbReference type="eggNOG" id="ENOG502QW7P">
    <property type="taxonomic scope" value="Eukaryota"/>
</dbReference>
<dbReference type="AlphaFoldDB" id="E9GW46"/>
<dbReference type="HOGENOM" id="CLU_032989_2_0_1"/>
<dbReference type="GO" id="GO:0006357">
    <property type="term" value="P:regulation of transcription by RNA polymerase II"/>
    <property type="evidence" value="ECO:0000318"/>
    <property type="project" value="GO_Central"/>
</dbReference>
<evidence type="ECO:0000256" key="3">
    <source>
        <dbReference type="ARBA" id="ARBA00022771"/>
    </source>
</evidence>
<dbReference type="KEGG" id="dpx:DAPPUDRAFT_226110"/>
<feature type="region of interest" description="Disordered" evidence="9">
    <location>
        <begin position="274"/>
        <end position="314"/>
    </location>
</feature>
<feature type="compositionally biased region" description="Pro residues" evidence="9">
    <location>
        <begin position="543"/>
        <end position="553"/>
    </location>
</feature>
<dbReference type="OMA" id="DHDYQRK"/>
<dbReference type="FunCoup" id="E9GW46">
    <property type="interactions" value="742"/>
</dbReference>
<dbReference type="SMART" id="SM01366">
    <property type="entry name" value="c-clamp"/>
    <property type="match status" value="1"/>
</dbReference>
<accession>E9GW46</accession>
<name>E9GW46_DAPPU</name>
<dbReference type="InParanoid" id="E9GW46"/>
<dbReference type="PANTHER" id="PTHR13006">
    <property type="entry name" value="PAPILLOMAVIRUS REGULATORY FACTOR PRF-1"/>
    <property type="match status" value="1"/>
</dbReference>